<dbReference type="PROSITE" id="PS50949">
    <property type="entry name" value="HTH_GNTR"/>
    <property type="match status" value="1"/>
</dbReference>
<dbReference type="Proteomes" id="UP001264340">
    <property type="component" value="Unassembled WGS sequence"/>
</dbReference>
<protein>
    <submittedName>
        <fullName evidence="6">DNA-binding transcriptional regulator YhcF (GntR family)</fullName>
    </submittedName>
    <submittedName>
        <fullName evidence="7">Regulatory protein, gntR family</fullName>
    </submittedName>
</protein>
<organism evidence="7 8">
    <name type="scientific">Paraburkholderia terricola</name>
    <dbReference type="NCBI Taxonomy" id="169427"/>
    <lineage>
        <taxon>Bacteria</taxon>
        <taxon>Pseudomonadati</taxon>
        <taxon>Pseudomonadota</taxon>
        <taxon>Betaproteobacteria</taxon>
        <taxon>Burkholderiales</taxon>
        <taxon>Burkholderiaceae</taxon>
        <taxon>Paraburkholderia</taxon>
    </lineage>
</organism>
<dbReference type="OrthoDB" id="9035644at2"/>
<dbReference type="CDD" id="cd07377">
    <property type="entry name" value="WHTH_GntR"/>
    <property type="match status" value="1"/>
</dbReference>
<evidence type="ECO:0000259" key="5">
    <source>
        <dbReference type="PROSITE" id="PS50949"/>
    </source>
</evidence>
<dbReference type="SMART" id="SM00345">
    <property type="entry name" value="HTH_GNTR"/>
    <property type="match status" value="1"/>
</dbReference>
<keyword evidence="4" id="KW-0804">Transcription</keyword>
<dbReference type="GO" id="GO:0003700">
    <property type="term" value="F:DNA-binding transcription factor activity"/>
    <property type="evidence" value="ECO:0007669"/>
    <property type="project" value="InterPro"/>
</dbReference>
<dbReference type="AlphaFoldDB" id="A0A1M6UVC6"/>
<dbReference type="KEGG" id="pts:CUJ90_24140"/>
<keyword evidence="3 6" id="KW-0238">DNA-binding</keyword>
<dbReference type="EMBL" id="FRAB01000035">
    <property type="protein sequence ID" value="SHK73177.1"/>
    <property type="molecule type" value="Genomic_DNA"/>
</dbReference>
<keyword evidence="1" id="KW-0663">Pyridoxal phosphate</keyword>
<reference evidence="7 8" key="1">
    <citation type="submission" date="2016-11" db="EMBL/GenBank/DDBJ databases">
        <authorList>
            <person name="Jaros S."/>
            <person name="Januszkiewicz K."/>
            <person name="Wedrychowicz H."/>
        </authorList>
    </citation>
    <scope>NUCLEOTIDE SEQUENCE [LARGE SCALE GENOMIC DNA]</scope>
    <source>
        <strain evidence="7 8">LMG 20594</strain>
    </source>
</reference>
<dbReference type="InterPro" id="IPR036390">
    <property type="entry name" value="WH_DNA-bd_sf"/>
</dbReference>
<dbReference type="SUPFAM" id="SSF46785">
    <property type="entry name" value="Winged helix' DNA-binding domain"/>
    <property type="match status" value="1"/>
</dbReference>
<dbReference type="Pfam" id="PF00392">
    <property type="entry name" value="GntR"/>
    <property type="match status" value="1"/>
</dbReference>
<dbReference type="Gene3D" id="1.10.10.10">
    <property type="entry name" value="Winged helix-like DNA-binding domain superfamily/Winged helix DNA-binding domain"/>
    <property type="match status" value="1"/>
</dbReference>
<evidence type="ECO:0000313" key="6">
    <source>
        <dbReference type="EMBL" id="MDR6411054.1"/>
    </source>
</evidence>
<dbReference type="PANTHER" id="PTHR46577:SF1">
    <property type="entry name" value="HTH-TYPE TRANSCRIPTIONAL REGULATORY PROTEIN GABR"/>
    <property type="match status" value="1"/>
</dbReference>
<accession>A0A1M6UVC6</accession>
<reference evidence="6 9" key="2">
    <citation type="submission" date="2023-07" db="EMBL/GenBank/DDBJ databases">
        <title>Sorghum-associated microbial communities from plants grown in Nebraska, USA.</title>
        <authorList>
            <person name="Schachtman D."/>
        </authorList>
    </citation>
    <scope>NUCLEOTIDE SEQUENCE [LARGE SCALE GENOMIC DNA]</scope>
    <source>
        <strain evidence="6 9">DS1316</strain>
    </source>
</reference>
<keyword evidence="9" id="KW-1185">Reference proteome</keyword>
<keyword evidence="2" id="KW-0805">Transcription regulation</keyword>
<evidence type="ECO:0000256" key="1">
    <source>
        <dbReference type="ARBA" id="ARBA00022898"/>
    </source>
</evidence>
<gene>
    <name evidence="6" type="ORF">J2804_004482</name>
    <name evidence="7" type="ORF">SAMN05192548_103534</name>
</gene>
<dbReference type="Proteomes" id="UP000184395">
    <property type="component" value="Unassembled WGS sequence"/>
</dbReference>
<feature type="domain" description="HTH gntR-type" evidence="5">
    <location>
        <begin position="13"/>
        <end position="81"/>
    </location>
</feature>
<dbReference type="InterPro" id="IPR000524">
    <property type="entry name" value="Tscrpt_reg_HTH_GntR"/>
</dbReference>
<evidence type="ECO:0000256" key="2">
    <source>
        <dbReference type="ARBA" id="ARBA00023015"/>
    </source>
</evidence>
<dbReference type="PANTHER" id="PTHR46577">
    <property type="entry name" value="HTH-TYPE TRANSCRIPTIONAL REGULATORY PROTEIN GABR"/>
    <property type="match status" value="1"/>
</dbReference>
<proteinExistence type="predicted"/>
<dbReference type="InterPro" id="IPR036388">
    <property type="entry name" value="WH-like_DNA-bd_sf"/>
</dbReference>
<dbReference type="STRING" id="169427.SAMN05192548_103534"/>
<evidence type="ECO:0000256" key="4">
    <source>
        <dbReference type="ARBA" id="ARBA00023163"/>
    </source>
</evidence>
<evidence type="ECO:0000256" key="3">
    <source>
        <dbReference type="ARBA" id="ARBA00023125"/>
    </source>
</evidence>
<dbReference type="InterPro" id="IPR051446">
    <property type="entry name" value="HTH_trans_reg/aminotransferase"/>
</dbReference>
<dbReference type="GO" id="GO:0003677">
    <property type="term" value="F:DNA binding"/>
    <property type="evidence" value="ECO:0007669"/>
    <property type="project" value="UniProtKB-KW"/>
</dbReference>
<dbReference type="EMBL" id="JAVDRP010000009">
    <property type="protein sequence ID" value="MDR6411054.1"/>
    <property type="molecule type" value="Genomic_DNA"/>
</dbReference>
<sequence>MKSWIPDLSSYRGPVYLAVVDEIETAIGTGRLQPGDTLPSQRMLADFLGLHVNTVNRALRETARRGLTIGSRRKGTIILRLSA</sequence>
<evidence type="ECO:0000313" key="7">
    <source>
        <dbReference type="EMBL" id="SHK73177.1"/>
    </source>
</evidence>
<evidence type="ECO:0000313" key="8">
    <source>
        <dbReference type="Proteomes" id="UP000184395"/>
    </source>
</evidence>
<name>A0A1M6UVC6_9BURK</name>
<dbReference type="GeneID" id="301981223"/>
<evidence type="ECO:0000313" key="9">
    <source>
        <dbReference type="Proteomes" id="UP001264340"/>
    </source>
</evidence>
<dbReference type="RefSeq" id="WP_073431324.1">
    <property type="nucleotide sequence ID" value="NZ_CADFGY010000011.1"/>
</dbReference>